<evidence type="ECO:0000313" key="3">
    <source>
        <dbReference type="EMBL" id="KAK4427783.1"/>
    </source>
</evidence>
<dbReference type="AlphaFoldDB" id="A0AAE1YDV8"/>
<dbReference type="SUPFAM" id="SSF69593">
    <property type="entry name" value="Glycerol-3-phosphate (1)-acyltransferase"/>
    <property type="match status" value="1"/>
</dbReference>
<dbReference type="GO" id="GO:0090447">
    <property type="term" value="F:glycerol-3-phosphate 2-O-acyltransferase activity"/>
    <property type="evidence" value="ECO:0007669"/>
    <property type="project" value="TreeGrafter"/>
</dbReference>
<organism evidence="3 4">
    <name type="scientific">Sesamum alatum</name>
    <dbReference type="NCBI Taxonomy" id="300844"/>
    <lineage>
        <taxon>Eukaryota</taxon>
        <taxon>Viridiplantae</taxon>
        <taxon>Streptophyta</taxon>
        <taxon>Embryophyta</taxon>
        <taxon>Tracheophyta</taxon>
        <taxon>Spermatophyta</taxon>
        <taxon>Magnoliopsida</taxon>
        <taxon>eudicotyledons</taxon>
        <taxon>Gunneridae</taxon>
        <taxon>Pentapetalae</taxon>
        <taxon>asterids</taxon>
        <taxon>lamiids</taxon>
        <taxon>Lamiales</taxon>
        <taxon>Pedaliaceae</taxon>
        <taxon>Sesamum</taxon>
    </lineage>
</organism>
<comment type="caution">
    <text evidence="3">The sequence shown here is derived from an EMBL/GenBank/DDBJ whole genome shotgun (WGS) entry which is preliminary data.</text>
</comment>
<dbReference type="EMBL" id="JACGWO010000005">
    <property type="protein sequence ID" value="KAK4427783.1"/>
    <property type="molecule type" value="Genomic_DNA"/>
</dbReference>
<comment type="subcellular location">
    <subcellularLocation>
        <location evidence="1">Membrane</location>
    </subcellularLocation>
</comment>
<evidence type="ECO:0000313" key="4">
    <source>
        <dbReference type="Proteomes" id="UP001293254"/>
    </source>
</evidence>
<dbReference type="Proteomes" id="UP001293254">
    <property type="component" value="Unassembled WGS sequence"/>
</dbReference>
<accession>A0AAE1YDV8</accession>
<keyword evidence="4" id="KW-1185">Reference proteome</keyword>
<gene>
    <name evidence="3" type="ORF">Salat_1547300</name>
</gene>
<protein>
    <submittedName>
        <fullName evidence="3">Glycerol-3-phosphate acyltransferase RAM2</fullName>
    </submittedName>
</protein>
<dbReference type="PANTHER" id="PTHR15486">
    <property type="entry name" value="ANCIENT UBIQUITOUS PROTEIN"/>
    <property type="match status" value="1"/>
</dbReference>
<dbReference type="PANTHER" id="PTHR15486:SF91">
    <property type="entry name" value="PHOSPHOLIPID_GLYCEROL ACYLTRANSFERASE DOMAIN-CONTAINING PROTEIN"/>
    <property type="match status" value="1"/>
</dbReference>
<dbReference type="GO" id="GO:0010143">
    <property type="term" value="P:cutin biosynthetic process"/>
    <property type="evidence" value="ECO:0007669"/>
    <property type="project" value="TreeGrafter"/>
</dbReference>
<evidence type="ECO:0000256" key="1">
    <source>
        <dbReference type="ARBA" id="ARBA00004370"/>
    </source>
</evidence>
<keyword evidence="3" id="KW-0012">Acyltransferase</keyword>
<evidence type="ECO:0000256" key="2">
    <source>
        <dbReference type="ARBA" id="ARBA00023136"/>
    </source>
</evidence>
<reference evidence="3" key="2">
    <citation type="journal article" date="2024" name="Plant">
        <title>Genomic evolution and insights into agronomic trait innovations of Sesamum species.</title>
        <authorList>
            <person name="Miao H."/>
            <person name="Wang L."/>
            <person name="Qu L."/>
            <person name="Liu H."/>
            <person name="Sun Y."/>
            <person name="Le M."/>
            <person name="Wang Q."/>
            <person name="Wei S."/>
            <person name="Zheng Y."/>
            <person name="Lin W."/>
            <person name="Duan Y."/>
            <person name="Cao H."/>
            <person name="Xiong S."/>
            <person name="Wang X."/>
            <person name="Wei L."/>
            <person name="Li C."/>
            <person name="Ma Q."/>
            <person name="Ju M."/>
            <person name="Zhao R."/>
            <person name="Li G."/>
            <person name="Mu C."/>
            <person name="Tian Q."/>
            <person name="Mei H."/>
            <person name="Zhang T."/>
            <person name="Gao T."/>
            <person name="Zhang H."/>
        </authorList>
    </citation>
    <scope>NUCLEOTIDE SEQUENCE</scope>
    <source>
        <strain evidence="3">3651</strain>
    </source>
</reference>
<proteinExistence type="predicted"/>
<keyword evidence="3" id="KW-0808">Transferase</keyword>
<keyword evidence="2" id="KW-0472">Membrane</keyword>
<dbReference type="GO" id="GO:0016020">
    <property type="term" value="C:membrane"/>
    <property type="evidence" value="ECO:0007669"/>
    <property type="project" value="UniProtKB-SubCell"/>
</dbReference>
<sequence length="133" mass="14860">MCPEGTTCREPYLLRFSSLFAELTDEIVPVAVNIKTSMFHGSTARGRKWLDSFFFLMNPLPVYEITFLDKLSPDQTCSSGKSSYEVANNVQEMIGAALNFKCTKFTRKDKYRMLAGTDGLVEQKPGAEAGKLN</sequence>
<reference evidence="3" key="1">
    <citation type="submission" date="2020-06" db="EMBL/GenBank/DDBJ databases">
        <authorList>
            <person name="Li T."/>
            <person name="Hu X."/>
            <person name="Zhang T."/>
            <person name="Song X."/>
            <person name="Zhang H."/>
            <person name="Dai N."/>
            <person name="Sheng W."/>
            <person name="Hou X."/>
            <person name="Wei L."/>
        </authorList>
    </citation>
    <scope>NUCLEOTIDE SEQUENCE</scope>
    <source>
        <strain evidence="3">3651</strain>
        <tissue evidence="3">Leaf</tissue>
    </source>
</reference>
<dbReference type="GO" id="GO:0016791">
    <property type="term" value="F:phosphatase activity"/>
    <property type="evidence" value="ECO:0007669"/>
    <property type="project" value="TreeGrafter"/>
</dbReference>
<name>A0AAE1YDV8_9LAMI</name>